<dbReference type="SUPFAM" id="SSF53098">
    <property type="entry name" value="Ribonuclease H-like"/>
    <property type="match status" value="1"/>
</dbReference>
<keyword evidence="8" id="KW-1185">Reference proteome</keyword>
<dbReference type="Proteomes" id="UP000316584">
    <property type="component" value="Chromosome"/>
</dbReference>
<dbReference type="RefSeq" id="WP_144893187.1">
    <property type="nucleotide sequence ID" value="NZ_CP042218.1"/>
</dbReference>
<name>A0A518N6C6_9GAMM</name>
<dbReference type="InterPro" id="IPR044876">
    <property type="entry name" value="HRDC_dom_sf"/>
</dbReference>
<keyword evidence="2" id="KW-0819">tRNA processing</keyword>
<evidence type="ECO:0000256" key="4">
    <source>
        <dbReference type="ARBA" id="ARBA00022801"/>
    </source>
</evidence>
<dbReference type="Pfam" id="PF01612">
    <property type="entry name" value="DNA_pol_A_exo1"/>
    <property type="match status" value="1"/>
</dbReference>
<dbReference type="KEGG" id="lug:FPZ22_11770"/>
<evidence type="ECO:0000256" key="1">
    <source>
        <dbReference type="ARBA" id="ARBA00022490"/>
    </source>
</evidence>
<dbReference type="NCBIfam" id="TIGR01388">
    <property type="entry name" value="rnd"/>
    <property type="match status" value="1"/>
</dbReference>
<keyword evidence="1" id="KW-0963">Cytoplasm</keyword>
<dbReference type="InterPro" id="IPR006292">
    <property type="entry name" value="RNase_D"/>
</dbReference>
<sequence>MEHDFTWVADPAALLSRFENRPARIGLDTEFIRERTWWPHLALAQMAVHDEILLVDTQAPGMTGALRGVLLDPGITKVMHSAGEDLIALLHACDAVPAPLFDTQVAAAIAGLASGAGYQRLVADIADVSLGKGETRSDWSRRPLSQAQLAYAADDVRHLFELHDHLESRLEALGRLDWLREDCARMVAAARDTSLERWPHLPIRAAQYFDRAGQLRLLRLLRWRDAWARDHDRPRSWILDNDLAATIARTPPADPAALKVLLERHPKAPRKLAGELWQALSTPLPDEDDAPPVRTDERDKRALRRLQDAVAGVSAGLGLPDGVLASRRKLEALLDDRDWSAFGGWRRRQLEPVLAPLLAEAPEELPSGEEGV</sequence>
<evidence type="ECO:0000313" key="7">
    <source>
        <dbReference type="EMBL" id="QDW67469.1"/>
    </source>
</evidence>
<dbReference type="OrthoDB" id="9800549at2"/>
<evidence type="ECO:0000256" key="5">
    <source>
        <dbReference type="ARBA" id="ARBA00022839"/>
    </source>
</evidence>
<dbReference type="InterPro" id="IPR051086">
    <property type="entry name" value="RNase_D-like"/>
</dbReference>
<dbReference type="GO" id="GO:0008408">
    <property type="term" value="F:3'-5' exonuclease activity"/>
    <property type="evidence" value="ECO:0007669"/>
    <property type="project" value="InterPro"/>
</dbReference>
<dbReference type="EC" id="3.1.13.5" evidence="7"/>
<reference evidence="7 8" key="1">
    <citation type="submission" date="2019-07" db="EMBL/GenBank/DDBJ databases">
        <title>Full genome sequence of Luteimonas sp. Gr-4.</title>
        <authorList>
            <person name="Im W.-T."/>
        </authorList>
    </citation>
    <scope>NUCLEOTIDE SEQUENCE [LARGE SCALE GENOMIC DNA]</scope>
    <source>
        <strain evidence="7 8">Gr-4</strain>
    </source>
</reference>
<dbReference type="CDD" id="cd06142">
    <property type="entry name" value="RNaseD_exo"/>
    <property type="match status" value="1"/>
</dbReference>
<dbReference type="PANTHER" id="PTHR47649:SF1">
    <property type="entry name" value="RIBONUCLEASE D"/>
    <property type="match status" value="1"/>
</dbReference>
<dbReference type="GO" id="GO:0033890">
    <property type="term" value="F:ribonuclease D activity"/>
    <property type="evidence" value="ECO:0007669"/>
    <property type="project" value="UniProtKB-EC"/>
</dbReference>
<protein>
    <submittedName>
        <fullName evidence="7">Ribonuclease D</fullName>
        <ecNumber evidence="7">3.1.13.5</ecNumber>
    </submittedName>
</protein>
<evidence type="ECO:0000259" key="6">
    <source>
        <dbReference type="PROSITE" id="PS50967"/>
    </source>
</evidence>
<dbReference type="SUPFAM" id="SSF47819">
    <property type="entry name" value="HRDC-like"/>
    <property type="match status" value="2"/>
</dbReference>
<feature type="domain" description="HRDC" evidence="6">
    <location>
        <begin position="210"/>
        <end position="290"/>
    </location>
</feature>
<dbReference type="AlphaFoldDB" id="A0A518N6C6"/>
<dbReference type="Gene3D" id="3.30.420.10">
    <property type="entry name" value="Ribonuclease H-like superfamily/Ribonuclease H"/>
    <property type="match status" value="1"/>
</dbReference>
<evidence type="ECO:0000313" key="8">
    <source>
        <dbReference type="Proteomes" id="UP000316584"/>
    </source>
</evidence>
<dbReference type="PANTHER" id="PTHR47649">
    <property type="entry name" value="RIBONUCLEASE D"/>
    <property type="match status" value="1"/>
</dbReference>
<dbReference type="GO" id="GO:0008033">
    <property type="term" value="P:tRNA processing"/>
    <property type="evidence" value="ECO:0007669"/>
    <property type="project" value="UniProtKB-KW"/>
</dbReference>
<evidence type="ECO:0000256" key="3">
    <source>
        <dbReference type="ARBA" id="ARBA00022722"/>
    </source>
</evidence>
<dbReference type="InterPro" id="IPR002562">
    <property type="entry name" value="3'-5'_exonuclease_dom"/>
</dbReference>
<dbReference type="InterPro" id="IPR036397">
    <property type="entry name" value="RNaseH_sf"/>
</dbReference>
<dbReference type="Gene3D" id="1.10.150.80">
    <property type="entry name" value="HRDC domain"/>
    <property type="match status" value="1"/>
</dbReference>
<dbReference type="GO" id="GO:0003676">
    <property type="term" value="F:nucleic acid binding"/>
    <property type="evidence" value="ECO:0007669"/>
    <property type="project" value="InterPro"/>
</dbReference>
<proteinExistence type="predicted"/>
<dbReference type="InterPro" id="IPR012337">
    <property type="entry name" value="RNaseH-like_sf"/>
</dbReference>
<dbReference type="InterPro" id="IPR002121">
    <property type="entry name" value="HRDC_dom"/>
</dbReference>
<organism evidence="7 8">
    <name type="scientific">Luteimonas granuli</name>
    <dbReference type="NCBI Taxonomy" id="1176533"/>
    <lineage>
        <taxon>Bacteria</taxon>
        <taxon>Pseudomonadati</taxon>
        <taxon>Pseudomonadota</taxon>
        <taxon>Gammaproteobacteria</taxon>
        <taxon>Lysobacterales</taxon>
        <taxon>Lysobacteraceae</taxon>
        <taxon>Luteimonas</taxon>
    </lineage>
</organism>
<keyword evidence="4 7" id="KW-0378">Hydrolase</keyword>
<keyword evidence="5" id="KW-0269">Exonuclease</keyword>
<keyword evidence="3" id="KW-0540">Nuclease</keyword>
<dbReference type="EMBL" id="CP042218">
    <property type="protein sequence ID" value="QDW67469.1"/>
    <property type="molecule type" value="Genomic_DNA"/>
</dbReference>
<accession>A0A518N6C6</accession>
<dbReference type="InterPro" id="IPR010997">
    <property type="entry name" value="HRDC-like_sf"/>
</dbReference>
<dbReference type="GO" id="GO:0000166">
    <property type="term" value="F:nucleotide binding"/>
    <property type="evidence" value="ECO:0007669"/>
    <property type="project" value="InterPro"/>
</dbReference>
<dbReference type="SMART" id="SM00474">
    <property type="entry name" value="35EXOc"/>
    <property type="match status" value="1"/>
</dbReference>
<gene>
    <name evidence="7" type="primary">rnd</name>
    <name evidence="7" type="ORF">FPZ22_11770</name>
</gene>
<evidence type="ECO:0000256" key="2">
    <source>
        <dbReference type="ARBA" id="ARBA00022694"/>
    </source>
</evidence>
<dbReference type="PROSITE" id="PS50967">
    <property type="entry name" value="HRDC"/>
    <property type="match status" value="1"/>
</dbReference>